<feature type="transmembrane region" description="Helical" evidence="9">
    <location>
        <begin position="51"/>
        <end position="70"/>
    </location>
</feature>
<evidence type="ECO:0000256" key="3">
    <source>
        <dbReference type="ARBA" id="ARBA00021718"/>
    </source>
</evidence>
<dbReference type="PANTHER" id="PTHR34040">
    <property type="entry name" value="FLAGELLAR BIOSYNTHETIC PROTEIN FLIQ"/>
    <property type="match status" value="1"/>
</dbReference>
<evidence type="ECO:0000256" key="5">
    <source>
        <dbReference type="ARBA" id="ARBA00022692"/>
    </source>
</evidence>
<keyword evidence="10" id="KW-0969">Cilium</keyword>
<evidence type="ECO:0000256" key="8">
    <source>
        <dbReference type="ARBA" id="ARBA00023143"/>
    </source>
</evidence>
<feature type="transmembrane region" description="Helical" evidence="9">
    <location>
        <begin position="20"/>
        <end position="39"/>
    </location>
</feature>
<dbReference type="GO" id="GO:0044780">
    <property type="term" value="P:bacterial-type flagellum assembly"/>
    <property type="evidence" value="ECO:0007669"/>
    <property type="project" value="InterPro"/>
</dbReference>
<evidence type="ECO:0000256" key="4">
    <source>
        <dbReference type="ARBA" id="ARBA00022475"/>
    </source>
</evidence>
<dbReference type="Proteomes" id="UP000014923">
    <property type="component" value="Unassembled WGS sequence"/>
</dbReference>
<evidence type="ECO:0000256" key="2">
    <source>
        <dbReference type="ARBA" id="ARBA00006156"/>
    </source>
</evidence>
<comment type="function">
    <text evidence="9">Role in flagellar biosynthesis.</text>
</comment>
<dbReference type="PANTHER" id="PTHR34040:SF2">
    <property type="entry name" value="FLAGELLAR BIOSYNTHETIC PROTEIN FLIQ"/>
    <property type="match status" value="1"/>
</dbReference>
<name>R7RRX4_9CLOT</name>
<dbReference type="PIRSF" id="PIRSF004669">
    <property type="entry name" value="FliQ"/>
    <property type="match status" value="1"/>
</dbReference>
<dbReference type="PRINTS" id="PR00952">
    <property type="entry name" value="TYPE3IMQPROT"/>
</dbReference>
<dbReference type="InterPro" id="IPR006305">
    <property type="entry name" value="FliQ"/>
</dbReference>
<evidence type="ECO:0000256" key="7">
    <source>
        <dbReference type="ARBA" id="ARBA00023136"/>
    </source>
</evidence>
<dbReference type="GO" id="GO:0005886">
    <property type="term" value="C:plasma membrane"/>
    <property type="evidence" value="ECO:0007669"/>
    <property type="project" value="UniProtKB-SubCell"/>
</dbReference>
<evidence type="ECO:0000313" key="11">
    <source>
        <dbReference type="Proteomes" id="UP000014923"/>
    </source>
</evidence>
<dbReference type="EMBL" id="CAVN010000093">
    <property type="protein sequence ID" value="CDF58008.1"/>
    <property type="molecule type" value="Genomic_DNA"/>
</dbReference>
<evidence type="ECO:0000256" key="6">
    <source>
        <dbReference type="ARBA" id="ARBA00022989"/>
    </source>
</evidence>
<comment type="caution">
    <text evidence="10">The sequence shown here is derived from an EMBL/GenBank/DDBJ whole genome shotgun (WGS) entry which is preliminary data.</text>
</comment>
<keyword evidence="10" id="KW-0966">Cell projection</keyword>
<gene>
    <name evidence="9" type="primary">fliQ</name>
    <name evidence="10" type="ORF">TCEL_01922</name>
</gene>
<dbReference type="InterPro" id="IPR002191">
    <property type="entry name" value="Bac_export_3"/>
</dbReference>
<keyword evidence="8 9" id="KW-0975">Bacterial flagellum</keyword>
<evidence type="ECO:0000256" key="9">
    <source>
        <dbReference type="RuleBase" id="RU364090"/>
    </source>
</evidence>
<dbReference type="HOGENOM" id="CLU_164516_2_0_9"/>
<keyword evidence="4 9" id="KW-1003">Cell membrane</keyword>
<dbReference type="Pfam" id="PF01313">
    <property type="entry name" value="Bac_export_3"/>
    <property type="match status" value="1"/>
</dbReference>
<organism evidence="10 11">
    <name type="scientific">Thermobrachium celere DSM 8682</name>
    <dbReference type="NCBI Taxonomy" id="941824"/>
    <lineage>
        <taxon>Bacteria</taxon>
        <taxon>Bacillati</taxon>
        <taxon>Bacillota</taxon>
        <taxon>Clostridia</taxon>
        <taxon>Eubacteriales</taxon>
        <taxon>Clostridiaceae</taxon>
        <taxon>Thermobrachium</taxon>
    </lineage>
</organism>
<dbReference type="eggNOG" id="COG1987">
    <property type="taxonomic scope" value="Bacteria"/>
</dbReference>
<keyword evidence="10" id="KW-0282">Flagellum</keyword>
<protein>
    <recommendedName>
        <fullName evidence="3 9">Flagellar biosynthetic protein FliQ</fullName>
    </recommendedName>
</protein>
<comment type="similarity">
    <text evidence="2 9">Belongs to the FliQ/MopD/SpaQ family.</text>
</comment>
<dbReference type="AlphaFoldDB" id="R7RRX4"/>
<evidence type="ECO:0000256" key="1">
    <source>
        <dbReference type="ARBA" id="ARBA00004651"/>
    </source>
</evidence>
<keyword evidence="7 9" id="KW-0472">Membrane</keyword>
<accession>R7RRX4</accession>
<keyword evidence="11" id="KW-1185">Reference proteome</keyword>
<proteinExistence type="inferred from homology"/>
<keyword evidence="5 9" id="KW-0812">Transmembrane</keyword>
<evidence type="ECO:0000313" key="10">
    <source>
        <dbReference type="EMBL" id="CDF58008.1"/>
    </source>
</evidence>
<dbReference type="NCBIfam" id="TIGR01402">
    <property type="entry name" value="fliQ"/>
    <property type="match status" value="1"/>
</dbReference>
<comment type="subcellular location">
    <subcellularLocation>
        <location evidence="1 9">Cell membrane</location>
        <topology evidence="1">Multi-pass membrane protein</topology>
    </subcellularLocation>
    <subcellularLocation>
        <location evidence="9">Bacterial flagellum basal body</location>
    </subcellularLocation>
</comment>
<dbReference type="RefSeq" id="WP_018661694.1">
    <property type="nucleotide sequence ID" value="NZ_HF952018.1"/>
</dbReference>
<reference evidence="10" key="1">
    <citation type="submission" date="2013-03" db="EMBL/GenBank/DDBJ databases">
        <title>Draft genome sequence of the hydrogen-ethanol-producing anaerobic alkalithermophilic Caloramator celere.</title>
        <authorList>
            <person name="Ciranna A."/>
            <person name="Larjo A."/>
            <person name="Kivisto A."/>
            <person name="Santala V."/>
            <person name="Roos C."/>
            <person name="Karp M."/>
        </authorList>
    </citation>
    <scope>NUCLEOTIDE SEQUENCE [LARGE SCALE GENOMIC DNA]</scope>
    <source>
        <strain evidence="10">DSM 8682</strain>
    </source>
</reference>
<sequence length="89" mass="10039">MSENFIQYIGKEAIFTALKIAAPVLIVSMLVGLIISIFQAVTQIQEQTLTFVPKMISIIIVLLILGPWMLKTMVNFIQTMINNMILITR</sequence>
<dbReference type="GO" id="GO:0009306">
    <property type="term" value="P:protein secretion"/>
    <property type="evidence" value="ECO:0007669"/>
    <property type="project" value="InterPro"/>
</dbReference>
<dbReference type="OrthoDB" id="9806440at2"/>
<dbReference type="GO" id="GO:0009425">
    <property type="term" value="C:bacterial-type flagellum basal body"/>
    <property type="evidence" value="ECO:0007669"/>
    <property type="project" value="UniProtKB-SubCell"/>
</dbReference>
<keyword evidence="6 9" id="KW-1133">Transmembrane helix</keyword>